<feature type="transmembrane region" description="Helical" evidence="7">
    <location>
        <begin position="12"/>
        <end position="33"/>
    </location>
</feature>
<comment type="caution">
    <text evidence="9">The sequence shown here is derived from an EMBL/GenBank/DDBJ whole genome shotgun (WGS) entry which is preliminary data.</text>
</comment>
<evidence type="ECO:0000256" key="6">
    <source>
        <dbReference type="ARBA" id="ARBA00023224"/>
    </source>
</evidence>
<evidence type="ECO:0000256" key="4">
    <source>
        <dbReference type="ARBA" id="ARBA00022989"/>
    </source>
</evidence>
<organism evidence="9 10">
    <name type="scientific">Serratia marcescens</name>
    <dbReference type="NCBI Taxonomy" id="615"/>
    <lineage>
        <taxon>Bacteria</taxon>
        <taxon>Pseudomonadati</taxon>
        <taxon>Pseudomonadota</taxon>
        <taxon>Gammaproteobacteria</taxon>
        <taxon>Enterobacterales</taxon>
        <taxon>Yersiniaceae</taxon>
        <taxon>Serratia</taxon>
    </lineage>
</organism>
<sequence length="109" mass="11660">MLKKITVKAGLIALLSLMTMLLIMVSVIGVNAINEGSRSIHTLNQILGEELGSLANSSNLTLRARTAASLAVRQREIGQVDVSDATVGRIYGYLEQSNKEMARFVGVGT</sequence>
<reference evidence="9 10" key="2">
    <citation type="submission" date="2018-06" db="EMBL/GenBank/DDBJ databases">
        <title>Serratia marcescens genome sequencing and assembly.</title>
        <authorList>
            <person name="Martins R.C.R."/>
            <person name="Perdigao-Neto L.V."/>
            <person name="Costa S.F."/>
            <person name="Levin A.S.S."/>
        </authorList>
    </citation>
    <scope>NUCLEOTIDE SEQUENCE [LARGE SCALE GENOMIC DNA]</scope>
    <source>
        <strain evidence="9 10">1283</strain>
    </source>
</reference>
<dbReference type="EMBL" id="QJQB01000350">
    <property type="protein sequence ID" value="PYA65567.1"/>
    <property type="molecule type" value="Genomic_DNA"/>
</dbReference>
<keyword evidence="10" id="KW-1185">Reference proteome</keyword>
<evidence type="ECO:0000256" key="1">
    <source>
        <dbReference type="ARBA" id="ARBA00004236"/>
    </source>
</evidence>
<feature type="non-terminal residue" evidence="9">
    <location>
        <position position="109"/>
    </location>
</feature>
<accession>A0ABX5ND96</accession>
<keyword evidence="4 7" id="KW-1133">Transmembrane helix</keyword>
<dbReference type="RefSeq" id="WP_181423699.1">
    <property type="nucleotide sequence ID" value="NZ_QJQB01000350.1"/>
</dbReference>
<protein>
    <submittedName>
        <fullName evidence="9">Methyl-accepting chemotaxis protein</fullName>
    </submittedName>
</protein>
<evidence type="ECO:0000256" key="7">
    <source>
        <dbReference type="SAM" id="Phobius"/>
    </source>
</evidence>
<gene>
    <name evidence="9" type="ORF">DMW51_14825</name>
</gene>
<dbReference type="Pfam" id="PF02203">
    <property type="entry name" value="TarH"/>
    <property type="match status" value="1"/>
</dbReference>
<evidence type="ECO:0000259" key="8">
    <source>
        <dbReference type="Pfam" id="PF02203"/>
    </source>
</evidence>
<evidence type="ECO:0000313" key="10">
    <source>
        <dbReference type="Proteomes" id="UP000247823"/>
    </source>
</evidence>
<comment type="subcellular location">
    <subcellularLocation>
        <location evidence="1">Cell membrane</location>
    </subcellularLocation>
</comment>
<dbReference type="Proteomes" id="UP000247823">
    <property type="component" value="Unassembled WGS sequence"/>
</dbReference>
<dbReference type="InterPro" id="IPR003122">
    <property type="entry name" value="Tar_rcpt_lig-bd"/>
</dbReference>
<keyword evidence="2" id="KW-1003">Cell membrane</keyword>
<evidence type="ECO:0000313" key="9">
    <source>
        <dbReference type="EMBL" id="PYA65567.1"/>
    </source>
</evidence>
<keyword evidence="3 7" id="KW-0812">Transmembrane</keyword>
<proteinExistence type="predicted"/>
<evidence type="ECO:0000256" key="2">
    <source>
        <dbReference type="ARBA" id="ARBA00022475"/>
    </source>
</evidence>
<keyword evidence="6" id="KW-0807">Transducer</keyword>
<feature type="domain" description="Chemotaxis methyl-accepting receptor Tar-related ligand-binding" evidence="8">
    <location>
        <begin position="1"/>
        <end position="104"/>
    </location>
</feature>
<reference evidence="10" key="1">
    <citation type="submission" date="2018-06" db="EMBL/GenBank/DDBJ databases">
        <title>Serratia marcescens genome sequencing and assembly.</title>
        <authorList>
            <person name="Martins R.C."/>
            <person name="Perdigao-Neto L.V."/>
            <person name="Costa S.F."/>
            <person name="Levin A.S.S."/>
        </authorList>
    </citation>
    <scope>NUCLEOTIDE SEQUENCE [LARGE SCALE GENOMIC DNA]</scope>
    <source>
        <strain evidence="10">1283</strain>
    </source>
</reference>
<evidence type="ECO:0000256" key="5">
    <source>
        <dbReference type="ARBA" id="ARBA00023136"/>
    </source>
</evidence>
<evidence type="ECO:0000256" key="3">
    <source>
        <dbReference type="ARBA" id="ARBA00022692"/>
    </source>
</evidence>
<name>A0ABX5ND96_SERMA</name>
<keyword evidence="5 7" id="KW-0472">Membrane</keyword>